<dbReference type="Pfam" id="PF04457">
    <property type="entry name" value="MJ1316"/>
    <property type="match status" value="1"/>
</dbReference>
<sequence>MACVEERTQENLTQDPDSQILIDEMKQETSQNICQHFQLGRCHFGDRCRLSHSVLDVPQTTHSEEDDTEKQSKIRKNGKKTHAEKQHLETEKEGVFIDLMMSAEALYLPDSLFRITNGCLPVSGCKKKPRMRTADEVISRIIWDSSVDPADFIVGHLDRFLGVLERPFSDFSWDSQVCDCDFSEELALPHHRIQYFSYKGQRVWDRDSRTDRVFGSTGQTILPPFGSEEPQQDNLTTDTGQHEESINTGDVSNDLEQVTEFSEEQDDVVTSVTTTNNKQELGDAIDRSFTENAEKGTSDDVSLLQKQSAPEDKKMAATEELSLNQLAKELSITPKKEQTEIVEEWKDSWDGVSGSEAELVSFILPKPLFRRPPPNRPTHFICFRVDSPAALLAFQRIQKKVLSRLPQSEPLWVDPATLHVTLSLLVLKGPEEVRAAAELLRTTIRNSHKPPISVSFTPKLRHFNGTVLHVTPQPLFDVQCLNSPLQEAFKEKGWLHRHSRCPTYHLTLAKSREPMTEKMFEGIGTVKLAKDVNFGKLEVNKLYLCVIGHTNTENGFYQVVCVVQLPNV</sequence>
<evidence type="ECO:0000256" key="2">
    <source>
        <dbReference type="ARBA" id="ARBA00022771"/>
    </source>
</evidence>
<feature type="region of interest" description="Disordered" evidence="5">
    <location>
        <begin position="59"/>
        <end position="86"/>
    </location>
</feature>
<name>A0A671PWQ2_9TELE</name>
<dbReference type="InterPro" id="IPR000571">
    <property type="entry name" value="Znf_CCCH"/>
</dbReference>
<feature type="region of interest" description="Disordered" evidence="5">
    <location>
        <begin position="215"/>
        <end position="252"/>
    </location>
</feature>
<dbReference type="PANTHER" id="PTHR46729">
    <property type="entry name" value="LEUKOCYTE RECEPTOR CLUSTER MEMBER 9"/>
    <property type="match status" value="1"/>
</dbReference>
<evidence type="ECO:0000313" key="7">
    <source>
        <dbReference type="Ensembl" id="ENSSANP00000062553.1"/>
    </source>
</evidence>
<reference evidence="7" key="1">
    <citation type="submission" date="2025-05" db="UniProtKB">
        <authorList>
            <consortium name="Ensembl"/>
        </authorList>
    </citation>
    <scope>IDENTIFICATION</scope>
</reference>
<dbReference type="Ensembl" id="ENSSANT00000066508.1">
    <property type="protein sequence ID" value="ENSSANP00000062555.1"/>
    <property type="gene ID" value="ENSSANG00000031216.1"/>
</dbReference>
<dbReference type="AlphaFoldDB" id="A0A671PWQ2"/>
<dbReference type="InterPro" id="IPR019510">
    <property type="entry name" value="AKAP7-like_phosphoesterase"/>
</dbReference>
<evidence type="ECO:0000256" key="3">
    <source>
        <dbReference type="ARBA" id="ARBA00022833"/>
    </source>
</evidence>
<proteinExistence type="predicted"/>
<evidence type="ECO:0000256" key="4">
    <source>
        <dbReference type="PROSITE-ProRule" id="PRU00723"/>
    </source>
</evidence>
<evidence type="ECO:0000256" key="5">
    <source>
        <dbReference type="SAM" id="MobiDB-lite"/>
    </source>
</evidence>
<evidence type="ECO:0000256" key="1">
    <source>
        <dbReference type="ARBA" id="ARBA00022723"/>
    </source>
</evidence>
<feature type="domain" description="C3H1-type" evidence="6">
    <location>
        <begin position="28"/>
        <end position="55"/>
    </location>
</feature>
<dbReference type="SMART" id="SM00356">
    <property type="entry name" value="ZnF_C3H1"/>
    <property type="match status" value="1"/>
</dbReference>
<organism evidence="7 8">
    <name type="scientific">Sinocyclocheilus anshuiensis</name>
    <dbReference type="NCBI Taxonomy" id="1608454"/>
    <lineage>
        <taxon>Eukaryota</taxon>
        <taxon>Metazoa</taxon>
        <taxon>Chordata</taxon>
        <taxon>Craniata</taxon>
        <taxon>Vertebrata</taxon>
        <taxon>Euteleostomi</taxon>
        <taxon>Actinopterygii</taxon>
        <taxon>Neopterygii</taxon>
        <taxon>Teleostei</taxon>
        <taxon>Ostariophysi</taxon>
        <taxon>Cypriniformes</taxon>
        <taxon>Cyprinidae</taxon>
        <taxon>Cyprininae</taxon>
        <taxon>Sinocyclocheilus</taxon>
    </lineage>
</organism>
<protein>
    <submittedName>
        <fullName evidence="7">Leukocyte receptor cluster member 9-like</fullName>
    </submittedName>
</protein>
<keyword evidence="8" id="KW-1185">Reference proteome</keyword>
<dbReference type="InterPro" id="IPR041367">
    <property type="entry name" value="Znf-CCCH_4"/>
</dbReference>
<dbReference type="InterPro" id="IPR040459">
    <property type="entry name" value="MJ1316"/>
</dbReference>
<dbReference type="Ensembl" id="ENSSANT00000066503.1">
    <property type="protein sequence ID" value="ENSSANP00000062553.1"/>
    <property type="gene ID" value="ENSSANG00000031216.1"/>
</dbReference>
<dbReference type="InterPro" id="IPR009097">
    <property type="entry name" value="Cyclic_Pdiesterase"/>
</dbReference>
<dbReference type="Proteomes" id="UP000472260">
    <property type="component" value="Unassembled WGS sequence"/>
</dbReference>
<dbReference type="Gene3D" id="4.10.1000.10">
    <property type="entry name" value="Zinc finger, CCCH-type"/>
    <property type="match status" value="1"/>
</dbReference>
<dbReference type="Pfam" id="PF10469">
    <property type="entry name" value="AKAP7_NLS"/>
    <property type="match status" value="1"/>
</dbReference>
<gene>
    <name evidence="7" type="primary">leng9</name>
</gene>
<feature type="region of interest" description="Disordered" evidence="5">
    <location>
        <begin position="291"/>
        <end position="314"/>
    </location>
</feature>
<evidence type="ECO:0000259" key="6">
    <source>
        <dbReference type="PROSITE" id="PS50103"/>
    </source>
</evidence>
<keyword evidence="3 4" id="KW-0862">Zinc</keyword>
<keyword evidence="1 4" id="KW-0479">Metal-binding</keyword>
<dbReference type="GO" id="GO:0008270">
    <property type="term" value="F:zinc ion binding"/>
    <property type="evidence" value="ECO:0007669"/>
    <property type="project" value="UniProtKB-KW"/>
</dbReference>
<dbReference type="InterPro" id="IPR042653">
    <property type="entry name" value="Leng9"/>
</dbReference>
<dbReference type="Gene3D" id="3.90.1140.10">
    <property type="entry name" value="Cyclic phosphodiesterase"/>
    <property type="match status" value="1"/>
</dbReference>
<accession>A0A671PWQ2</accession>
<dbReference type="PROSITE" id="PS50103">
    <property type="entry name" value="ZF_C3H1"/>
    <property type="match status" value="1"/>
</dbReference>
<evidence type="ECO:0000313" key="8">
    <source>
        <dbReference type="Proteomes" id="UP000472260"/>
    </source>
</evidence>
<dbReference type="PANTHER" id="PTHR46729:SF1">
    <property type="entry name" value="LEUKOCYTE RECEPTOR CLUSTER MEMBER 9"/>
    <property type="match status" value="1"/>
</dbReference>
<keyword evidence="2 4" id="KW-0863">Zinc-finger</keyword>
<dbReference type="Pfam" id="PF18044">
    <property type="entry name" value="zf-CCCH_4"/>
    <property type="match status" value="1"/>
</dbReference>
<dbReference type="SUPFAM" id="SSF55144">
    <property type="entry name" value="LigT-like"/>
    <property type="match status" value="1"/>
</dbReference>
<feature type="zinc finger region" description="C3H1-type" evidence="4">
    <location>
        <begin position="28"/>
        <end position="55"/>
    </location>
</feature>